<evidence type="ECO:0000313" key="2">
    <source>
        <dbReference type="EMBL" id="SMR61020.1"/>
    </source>
</evidence>
<proteinExistence type="predicted"/>
<reference evidence="3" key="1">
    <citation type="submission" date="2017-05" db="EMBL/GenBank/DDBJ databases">
        <authorList>
            <person name="Song R."/>
            <person name="Chenine A.L."/>
            <person name="Ruprecht R.M."/>
        </authorList>
    </citation>
    <scope>NUCLEOTIDE SEQUENCE [LARGE SCALE GENOMIC DNA]</scope>
</reference>
<dbReference type="AlphaFoldDB" id="A0A2H1H5D4"/>
<protein>
    <submittedName>
        <fullName evidence="2">Uncharacterized protein</fullName>
    </submittedName>
</protein>
<gene>
    <name evidence="2" type="ORF">ZT1E4_G10985</name>
</gene>
<name>A0A2H1H5D4_ZYMTR</name>
<sequence>MARKRQAEDSPDDTSASVTSIASTSTTLTDRPNKRPRRTLAIDYLFNNSSSPYISSSTSPNLNSPTEPSTPLWTAANKISQPRIQPRIQSLSLRQRSWYAPIFKPSPTSLLLPTLDSTQPHRDNSPLPKTQGLEEGAQGIATYILPSGQPTPLPRSYTTSALLAAKKCRGGISEIVYDASFADEESGWRLDNGFSSTGASRHGVREGCETEGGDATAGRVGRGGHERGRMTASERVFGTYALIERILLEGERGGEVVRRIGGVSRAFRHVVKKSVEVRRRVDGSSRL</sequence>
<feature type="region of interest" description="Disordered" evidence="1">
    <location>
        <begin position="199"/>
        <end position="227"/>
    </location>
</feature>
<feature type="compositionally biased region" description="Low complexity" evidence="1">
    <location>
        <begin position="14"/>
        <end position="27"/>
    </location>
</feature>
<dbReference type="EMBL" id="LT854264">
    <property type="protein sequence ID" value="SMR61020.1"/>
    <property type="molecule type" value="Genomic_DNA"/>
</dbReference>
<dbReference type="Proteomes" id="UP000245764">
    <property type="component" value="Chromosome 12"/>
</dbReference>
<feature type="region of interest" description="Disordered" evidence="1">
    <location>
        <begin position="1"/>
        <end position="37"/>
    </location>
</feature>
<accession>A0A2H1H5D4</accession>
<organism evidence="2 3">
    <name type="scientific">Zymoseptoria tritici ST99CH_1E4</name>
    <dbReference type="NCBI Taxonomy" id="1276532"/>
    <lineage>
        <taxon>Eukaryota</taxon>
        <taxon>Fungi</taxon>
        <taxon>Dikarya</taxon>
        <taxon>Ascomycota</taxon>
        <taxon>Pezizomycotina</taxon>
        <taxon>Dothideomycetes</taxon>
        <taxon>Dothideomycetidae</taxon>
        <taxon>Mycosphaerellales</taxon>
        <taxon>Mycosphaerellaceae</taxon>
        <taxon>Zymoseptoria</taxon>
    </lineage>
</organism>
<evidence type="ECO:0000313" key="3">
    <source>
        <dbReference type="Proteomes" id="UP000245764"/>
    </source>
</evidence>
<evidence type="ECO:0000256" key="1">
    <source>
        <dbReference type="SAM" id="MobiDB-lite"/>
    </source>
</evidence>